<sequence length="145" mass="16596">MFDLKWKLPEHLLVLGLVLLLLILTGVYMNLAPFYGRSDIMGIAYSVKSIIIIAYQLLTEHTERFARWKSLKANFILNCIEPIFWLTLIILKFMGISSFCSGSSCSVAWISAFVVIFIFVVSLHLCMLAFREYRDFKKYGPSTGP</sequence>
<proteinExistence type="predicted"/>
<evidence type="ECO:0000313" key="3">
    <source>
        <dbReference type="Proteomes" id="UP001305647"/>
    </source>
</evidence>
<feature type="transmembrane region" description="Helical" evidence="1">
    <location>
        <begin position="71"/>
        <end position="95"/>
    </location>
</feature>
<reference evidence="2" key="2">
    <citation type="submission" date="2023-05" db="EMBL/GenBank/DDBJ databases">
        <authorList>
            <consortium name="Lawrence Berkeley National Laboratory"/>
            <person name="Steindorff A."/>
            <person name="Hensen N."/>
            <person name="Bonometti L."/>
            <person name="Westerberg I."/>
            <person name="Brannstrom I.O."/>
            <person name="Guillou S."/>
            <person name="Cros-Aarteil S."/>
            <person name="Calhoun S."/>
            <person name="Haridas S."/>
            <person name="Kuo A."/>
            <person name="Mondo S."/>
            <person name="Pangilinan J."/>
            <person name="Riley R."/>
            <person name="Labutti K."/>
            <person name="Andreopoulos B."/>
            <person name="Lipzen A."/>
            <person name="Chen C."/>
            <person name="Yanf M."/>
            <person name="Daum C."/>
            <person name="Ng V."/>
            <person name="Clum A."/>
            <person name="Ohm R."/>
            <person name="Martin F."/>
            <person name="Silar P."/>
            <person name="Natvig D."/>
            <person name="Lalanne C."/>
            <person name="Gautier V."/>
            <person name="Ament-Velasquez S.L."/>
            <person name="Kruys A."/>
            <person name="Hutchinson M.I."/>
            <person name="Powell A.J."/>
            <person name="Barry K."/>
            <person name="Miller A.N."/>
            <person name="Grigoriev I.V."/>
            <person name="Debuchy R."/>
            <person name="Gladieux P."/>
            <person name="Thoren M.H."/>
            <person name="Johannesson H."/>
        </authorList>
    </citation>
    <scope>NUCLEOTIDE SEQUENCE</scope>
    <source>
        <strain evidence="2">CBS 757.83</strain>
    </source>
</reference>
<dbReference type="AlphaFoldDB" id="A0AAN6Q1B5"/>
<dbReference type="Proteomes" id="UP001305647">
    <property type="component" value="Unassembled WGS sequence"/>
</dbReference>
<keyword evidence="1" id="KW-0472">Membrane</keyword>
<feature type="transmembrane region" description="Helical" evidence="1">
    <location>
        <begin position="12"/>
        <end position="34"/>
    </location>
</feature>
<name>A0AAN6Q1B5_9PEZI</name>
<organism evidence="2 3">
    <name type="scientific">Parathielavia hyrcaniae</name>
    <dbReference type="NCBI Taxonomy" id="113614"/>
    <lineage>
        <taxon>Eukaryota</taxon>
        <taxon>Fungi</taxon>
        <taxon>Dikarya</taxon>
        <taxon>Ascomycota</taxon>
        <taxon>Pezizomycotina</taxon>
        <taxon>Sordariomycetes</taxon>
        <taxon>Sordariomycetidae</taxon>
        <taxon>Sordariales</taxon>
        <taxon>Chaetomiaceae</taxon>
        <taxon>Parathielavia</taxon>
    </lineage>
</organism>
<evidence type="ECO:0000256" key="1">
    <source>
        <dbReference type="SAM" id="Phobius"/>
    </source>
</evidence>
<feature type="transmembrane region" description="Helical" evidence="1">
    <location>
        <begin position="40"/>
        <end position="59"/>
    </location>
</feature>
<protein>
    <submittedName>
        <fullName evidence="2">Uncharacterized protein</fullName>
    </submittedName>
</protein>
<keyword evidence="1" id="KW-1133">Transmembrane helix</keyword>
<accession>A0AAN6Q1B5</accession>
<comment type="caution">
    <text evidence="2">The sequence shown here is derived from an EMBL/GenBank/DDBJ whole genome shotgun (WGS) entry which is preliminary data.</text>
</comment>
<keyword evidence="1" id="KW-0812">Transmembrane</keyword>
<evidence type="ECO:0000313" key="2">
    <source>
        <dbReference type="EMBL" id="KAK4099181.1"/>
    </source>
</evidence>
<keyword evidence="3" id="KW-1185">Reference proteome</keyword>
<dbReference type="EMBL" id="MU863651">
    <property type="protein sequence ID" value="KAK4099181.1"/>
    <property type="molecule type" value="Genomic_DNA"/>
</dbReference>
<reference evidence="2" key="1">
    <citation type="journal article" date="2023" name="Mol. Phylogenet. Evol.">
        <title>Genome-scale phylogeny and comparative genomics of the fungal order Sordariales.</title>
        <authorList>
            <person name="Hensen N."/>
            <person name="Bonometti L."/>
            <person name="Westerberg I."/>
            <person name="Brannstrom I.O."/>
            <person name="Guillou S."/>
            <person name="Cros-Aarteil S."/>
            <person name="Calhoun S."/>
            <person name="Haridas S."/>
            <person name="Kuo A."/>
            <person name="Mondo S."/>
            <person name="Pangilinan J."/>
            <person name="Riley R."/>
            <person name="LaButti K."/>
            <person name="Andreopoulos B."/>
            <person name="Lipzen A."/>
            <person name="Chen C."/>
            <person name="Yan M."/>
            <person name="Daum C."/>
            <person name="Ng V."/>
            <person name="Clum A."/>
            <person name="Steindorff A."/>
            <person name="Ohm R.A."/>
            <person name="Martin F."/>
            <person name="Silar P."/>
            <person name="Natvig D.O."/>
            <person name="Lalanne C."/>
            <person name="Gautier V."/>
            <person name="Ament-Velasquez S.L."/>
            <person name="Kruys A."/>
            <person name="Hutchinson M.I."/>
            <person name="Powell A.J."/>
            <person name="Barry K."/>
            <person name="Miller A.N."/>
            <person name="Grigoriev I.V."/>
            <person name="Debuchy R."/>
            <person name="Gladieux P."/>
            <person name="Hiltunen Thoren M."/>
            <person name="Johannesson H."/>
        </authorList>
    </citation>
    <scope>NUCLEOTIDE SEQUENCE</scope>
    <source>
        <strain evidence="2">CBS 757.83</strain>
    </source>
</reference>
<feature type="transmembrane region" description="Helical" evidence="1">
    <location>
        <begin position="107"/>
        <end position="130"/>
    </location>
</feature>
<gene>
    <name evidence="2" type="ORF">N658DRAFT_498536</name>
</gene>